<evidence type="ECO:0000256" key="1">
    <source>
        <dbReference type="SAM" id="MobiDB-lite"/>
    </source>
</evidence>
<dbReference type="OrthoDB" id="44738at2759"/>
<organism evidence="3 4">
    <name type="scientific">Seminavis robusta</name>
    <dbReference type="NCBI Taxonomy" id="568900"/>
    <lineage>
        <taxon>Eukaryota</taxon>
        <taxon>Sar</taxon>
        <taxon>Stramenopiles</taxon>
        <taxon>Ochrophyta</taxon>
        <taxon>Bacillariophyta</taxon>
        <taxon>Bacillariophyceae</taxon>
        <taxon>Bacillariophycidae</taxon>
        <taxon>Naviculales</taxon>
        <taxon>Naviculaceae</taxon>
        <taxon>Seminavis</taxon>
    </lineage>
</organism>
<feature type="domain" description="DUF6824" evidence="2">
    <location>
        <begin position="50"/>
        <end position="138"/>
    </location>
</feature>
<proteinExistence type="predicted"/>
<dbReference type="Pfam" id="PF20710">
    <property type="entry name" value="DUF6824"/>
    <property type="match status" value="1"/>
</dbReference>
<evidence type="ECO:0000313" key="3">
    <source>
        <dbReference type="EMBL" id="CAB9502801.1"/>
    </source>
</evidence>
<sequence length="310" mass="33467">MASDSGMDSDMGDKSQAMAPSSEARAEVVTGLAALEQYINQETTKPGTHDVLFGRGGETNNHSGNIKFRQTVVEYRKDYKMACKMDKPLISRKLVAYWRSLQPPGRFLAKTNRLDAWGHFVWKDVGDKAAQKRVSKNLGERDKKRPSSFSSLMQQSPPAKHQSPSVATLPTDTSTTNSDESNAKLPPPMAPTDFNQNIESMSVHMSSYSGYPQTSVKDTTVNLKTEEVLGGSLGNSTSNHMLNPSDAGPASPAEATSNVNAFCDIIGANTSGRFLLENSMPTAAELVRSTFGERSGNNSSSNNSVASSFN</sequence>
<feature type="compositionally biased region" description="Low complexity" evidence="1">
    <location>
        <begin position="171"/>
        <end position="180"/>
    </location>
</feature>
<feature type="region of interest" description="Disordered" evidence="1">
    <location>
        <begin position="132"/>
        <end position="195"/>
    </location>
</feature>
<feature type="region of interest" description="Disordered" evidence="1">
    <location>
        <begin position="291"/>
        <end position="310"/>
    </location>
</feature>
<reference evidence="3" key="1">
    <citation type="submission" date="2020-06" db="EMBL/GenBank/DDBJ databases">
        <authorList>
            <consortium name="Plant Systems Biology data submission"/>
        </authorList>
    </citation>
    <scope>NUCLEOTIDE SEQUENCE</scope>
    <source>
        <strain evidence="3">D6</strain>
    </source>
</reference>
<keyword evidence="4" id="KW-1185">Reference proteome</keyword>
<dbReference type="InterPro" id="IPR049227">
    <property type="entry name" value="DUF6824"/>
</dbReference>
<comment type="caution">
    <text evidence="3">The sequence shown here is derived from an EMBL/GenBank/DDBJ whole genome shotgun (WGS) entry which is preliminary data.</text>
</comment>
<feature type="compositionally biased region" description="Low complexity" evidence="1">
    <location>
        <begin position="295"/>
        <end position="310"/>
    </location>
</feature>
<dbReference type="Proteomes" id="UP001153069">
    <property type="component" value="Unassembled WGS sequence"/>
</dbReference>
<accession>A0A9N8DLG3</accession>
<gene>
    <name evidence="3" type="ORF">SEMRO_146_G067710.1</name>
</gene>
<feature type="compositionally biased region" description="Polar residues" evidence="1">
    <location>
        <begin position="147"/>
        <end position="170"/>
    </location>
</feature>
<name>A0A9N8DLG3_9STRA</name>
<protein>
    <recommendedName>
        <fullName evidence="2">DUF6824 domain-containing protein</fullName>
    </recommendedName>
</protein>
<dbReference type="AlphaFoldDB" id="A0A9N8DLG3"/>
<dbReference type="EMBL" id="CAICTM010000145">
    <property type="protein sequence ID" value="CAB9502801.1"/>
    <property type="molecule type" value="Genomic_DNA"/>
</dbReference>
<evidence type="ECO:0000259" key="2">
    <source>
        <dbReference type="Pfam" id="PF20710"/>
    </source>
</evidence>
<evidence type="ECO:0000313" key="4">
    <source>
        <dbReference type="Proteomes" id="UP001153069"/>
    </source>
</evidence>
<feature type="region of interest" description="Disordered" evidence="1">
    <location>
        <begin position="1"/>
        <end position="23"/>
    </location>
</feature>